<dbReference type="OrthoDB" id="694444at2759"/>
<dbReference type="Gramene" id="TraesWEE_scaffold_021265_01G000100.1">
    <property type="protein sequence ID" value="TraesWEE_scaffold_021265_01G000100.1"/>
    <property type="gene ID" value="TraesWEE_scaffold_021265_01G000100"/>
</dbReference>
<dbReference type="InterPro" id="IPR056016">
    <property type="entry name" value="DUF7595"/>
</dbReference>
<reference evidence="2" key="1">
    <citation type="submission" date="2018-08" db="EMBL/GenBank/DDBJ databases">
        <authorList>
            <person name="Rossello M."/>
        </authorList>
    </citation>
    <scope>NUCLEOTIDE SEQUENCE [LARGE SCALE GENOMIC DNA]</scope>
    <source>
        <strain evidence="2">cv. Chinese Spring</strain>
    </source>
</reference>
<sequence>MLLFMDRDLCKSIKVHTATSSSSIWGPPVTYDRHRDSLWWSVHDYSQPTILHGGVINWLADHGEQILTYDVRTRMSGRVKLPPTNCNEKQLHLATSSDGSILKLITIDGFMLSMWLHIPTVLASCGGASGWALEGVIDVEEKLRSLYPDLPVVAGSDVLVELNGFGKRNGDVVELQVHDRDCVFLDMKTKEMHRQKYGSYSQLFEIDLPSHLQTMKVFS</sequence>
<dbReference type="PANTHER" id="PTHR35828">
    <property type="entry name" value="OS08G0203800 PROTEIN-RELATED"/>
    <property type="match status" value="1"/>
</dbReference>
<accession>A0A3B6SUS0</accession>
<evidence type="ECO:0000313" key="2">
    <source>
        <dbReference type="EnsemblPlants" id="TraesCS7B02G497900.1.cds1"/>
    </source>
</evidence>
<evidence type="ECO:0000259" key="1">
    <source>
        <dbReference type="Pfam" id="PF24523"/>
    </source>
</evidence>
<organism evidence="2">
    <name type="scientific">Triticum aestivum</name>
    <name type="common">Wheat</name>
    <dbReference type="NCBI Taxonomy" id="4565"/>
    <lineage>
        <taxon>Eukaryota</taxon>
        <taxon>Viridiplantae</taxon>
        <taxon>Streptophyta</taxon>
        <taxon>Embryophyta</taxon>
        <taxon>Tracheophyta</taxon>
        <taxon>Spermatophyta</taxon>
        <taxon>Magnoliopsida</taxon>
        <taxon>Liliopsida</taxon>
        <taxon>Poales</taxon>
        <taxon>Poaceae</taxon>
        <taxon>BOP clade</taxon>
        <taxon>Pooideae</taxon>
        <taxon>Triticodae</taxon>
        <taxon>Triticeae</taxon>
        <taxon>Triticinae</taxon>
        <taxon>Triticum</taxon>
    </lineage>
</organism>
<dbReference type="Gramene" id="TraesCS7B02G497900.1">
    <property type="protein sequence ID" value="TraesCS7B02G497900.1.cds1"/>
    <property type="gene ID" value="TraesCS7B02G497900"/>
</dbReference>
<reference evidence="2" key="2">
    <citation type="submission" date="2018-10" db="UniProtKB">
        <authorList>
            <consortium name="EnsemblPlants"/>
        </authorList>
    </citation>
    <scope>IDENTIFICATION</scope>
</reference>
<keyword evidence="3" id="KW-1185">Reference proteome</keyword>
<dbReference type="Pfam" id="PF24523">
    <property type="entry name" value="DUF7595"/>
    <property type="match status" value="1"/>
</dbReference>
<dbReference type="Proteomes" id="UP000019116">
    <property type="component" value="Chromosome 7B"/>
</dbReference>
<feature type="domain" description="DUF7595" evidence="1">
    <location>
        <begin position="21"/>
        <end position="218"/>
    </location>
</feature>
<dbReference type="OMA" id="CKSIKVH"/>
<protein>
    <recommendedName>
        <fullName evidence="1">DUF7595 domain-containing protein</fullName>
    </recommendedName>
</protein>
<dbReference type="EnsemblPlants" id="TraesCS7B02G497900.1">
    <property type="protein sequence ID" value="TraesCS7B02G497900.1.cds1"/>
    <property type="gene ID" value="TraesCS7B02G497900"/>
</dbReference>
<dbReference type="Gramene" id="TraesCS7B03G1320500.1">
    <property type="protein sequence ID" value="TraesCS7B03G1320500.1.CDS1"/>
    <property type="gene ID" value="TraesCS7B03G1320500"/>
</dbReference>
<dbReference type="AlphaFoldDB" id="A0A3B6SUS0"/>
<evidence type="ECO:0000313" key="3">
    <source>
        <dbReference type="Proteomes" id="UP000019116"/>
    </source>
</evidence>
<name>A0A3B6SUS0_WHEAT</name>
<dbReference type="PANTHER" id="PTHR35828:SF22">
    <property type="entry name" value="OS10G0103633 PROTEIN"/>
    <property type="match status" value="1"/>
</dbReference>
<proteinExistence type="predicted"/>